<feature type="compositionally biased region" description="Basic and acidic residues" evidence="1">
    <location>
        <begin position="44"/>
        <end position="61"/>
    </location>
</feature>
<sequence>MGIVVIIIIIAIVSIIQFAKQTEKRQSDKREKPKIKHVISQVPAKDDNKTIDRSMIERSGDGKAPLFKTSQQAEETASFLGAKKQVHQAGHEVFSKQKIAEAFILAECLSKPRAKNPHYAVDKNRRKA</sequence>
<feature type="region of interest" description="Disordered" evidence="1">
    <location>
        <begin position="23"/>
        <end position="66"/>
    </location>
</feature>
<dbReference type="Proteomes" id="UP000295416">
    <property type="component" value="Unassembled WGS sequence"/>
</dbReference>
<dbReference type="RefSeq" id="WP_132742907.1">
    <property type="nucleotide sequence ID" value="NZ_SLXK01000001.1"/>
</dbReference>
<evidence type="ECO:0000313" key="3">
    <source>
        <dbReference type="Proteomes" id="UP000295416"/>
    </source>
</evidence>
<protein>
    <submittedName>
        <fullName evidence="2">Uncharacterized protein</fullName>
    </submittedName>
</protein>
<comment type="caution">
    <text evidence="2">The sequence shown here is derived from an EMBL/GenBank/DDBJ whole genome shotgun (WGS) entry which is preliminary data.</text>
</comment>
<organism evidence="2 3">
    <name type="scientific">Scopulibacillus darangshiensis</name>
    <dbReference type="NCBI Taxonomy" id="442528"/>
    <lineage>
        <taxon>Bacteria</taxon>
        <taxon>Bacillati</taxon>
        <taxon>Bacillota</taxon>
        <taxon>Bacilli</taxon>
        <taxon>Bacillales</taxon>
        <taxon>Sporolactobacillaceae</taxon>
        <taxon>Scopulibacillus</taxon>
    </lineage>
</organism>
<evidence type="ECO:0000313" key="2">
    <source>
        <dbReference type="EMBL" id="TCP32343.1"/>
    </source>
</evidence>
<proteinExistence type="predicted"/>
<dbReference type="OrthoDB" id="2991414at2"/>
<dbReference type="AlphaFoldDB" id="A0A4R2PB59"/>
<evidence type="ECO:0000256" key="1">
    <source>
        <dbReference type="SAM" id="MobiDB-lite"/>
    </source>
</evidence>
<dbReference type="EMBL" id="SLXK01000001">
    <property type="protein sequence ID" value="TCP32343.1"/>
    <property type="molecule type" value="Genomic_DNA"/>
</dbReference>
<keyword evidence="3" id="KW-1185">Reference proteome</keyword>
<reference evidence="2 3" key="1">
    <citation type="submission" date="2019-03" db="EMBL/GenBank/DDBJ databases">
        <title>Genomic Encyclopedia of Type Strains, Phase IV (KMG-IV): sequencing the most valuable type-strain genomes for metagenomic binning, comparative biology and taxonomic classification.</title>
        <authorList>
            <person name="Goeker M."/>
        </authorList>
    </citation>
    <scope>NUCLEOTIDE SEQUENCE [LARGE SCALE GENOMIC DNA]</scope>
    <source>
        <strain evidence="2 3">DSM 19377</strain>
    </source>
</reference>
<gene>
    <name evidence="2" type="ORF">EV207_101322</name>
</gene>
<name>A0A4R2PB59_9BACL</name>
<accession>A0A4R2PB59</accession>